<dbReference type="Pfam" id="PF25917">
    <property type="entry name" value="BSH_RND"/>
    <property type="match status" value="1"/>
</dbReference>
<dbReference type="InterPro" id="IPR058792">
    <property type="entry name" value="Beta-barrel_RND_2"/>
</dbReference>
<dbReference type="AlphaFoldDB" id="A0A8S8XEY2"/>
<keyword evidence="1" id="KW-0175">Coiled coil</keyword>
<evidence type="ECO:0000256" key="1">
    <source>
        <dbReference type="SAM" id="Coils"/>
    </source>
</evidence>
<dbReference type="Gene3D" id="2.40.30.170">
    <property type="match status" value="1"/>
</dbReference>
<dbReference type="GO" id="GO:0055085">
    <property type="term" value="P:transmembrane transport"/>
    <property type="evidence" value="ECO:0007669"/>
    <property type="project" value="InterPro"/>
</dbReference>
<feature type="coiled-coil region" evidence="1">
    <location>
        <begin position="189"/>
        <end position="216"/>
    </location>
</feature>
<name>A0A8S8XEY2_9PROT</name>
<comment type="caution">
    <text evidence="6">The sequence shown here is derived from an EMBL/GenBank/DDBJ whole genome shotgun (WGS) entry which is preliminary data.</text>
</comment>
<evidence type="ECO:0000256" key="3">
    <source>
        <dbReference type="SAM" id="Phobius"/>
    </source>
</evidence>
<dbReference type="Gene3D" id="2.40.50.100">
    <property type="match status" value="1"/>
</dbReference>
<dbReference type="Pfam" id="PF25954">
    <property type="entry name" value="Beta-barrel_RND_2"/>
    <property type="match status" value="1"/>
</dbReference>
<feature type="transmembrane region" description="Helical" evidence="3">
    <location>
        <begin position="26"/>
        <end position="45"/>
    </location>
</feature>
<dbReference type="EMBL" id="BOPV01000001">
    <property type="protein sequence ID" value="GIL39977.1"/>
    <property type="molecule type" value="Genomic_DNA"/>
</dbReference>
<dbReference type="InterPro" id="IPR050739">
    <property type="entry name" value="MFP"/>
</dbReference>
<feature type="region of interest" description="Disordered" evidence="2">
    <location>
        <begin position="1"/>
        <end position="20"/>
    </location>
</feature>
<dbReference type="RefSeq" id="WP_420243090.1">
    <property type="nucleotide sequence ID" value="NZ_BOPV01000001.1"/>
</dbReference>
<keyword evidence="7" id="KW-1185">Reference proteome</keyword>
<evidence type="ECO:0000259" key="5">
    <source>
        <dbReference type="Pfam" id="PF25954"/>
    </source>
</evidence>
<dbReference type="PANTHER" id="PTHR30386:SF24">
    <property type="entry name" value="MULTIDRUG RESISTANCE EFFLUX PUMP"/>
    <property type="match status" value="1"/>
</dbReference>
<evidence type="ECO:0000313" key="6">
    <source>
        <dbReference type="EMBL" id="GIL39977.1"/>
    </source>
</evidence>
<dbReference type="PANTHER" id="PTHR30386">
    <property type="entry name" value="MEMBRANE FUSION SUBUNIT OF EMRAB-TOLC MULTIDRUG EFFLUX PUMP"/>
    <property type="match status" value="1"/>
</dbReference>
<evidence type="ECO:0000313" key="7">
    <source>
        <dbReference type="Proteomes" id="UP000681075"/>
    </source>
</evidence>
<keyword evidence="3" id="KW-0812">Transmembrane</keyword>
<reference evidence="6" key="1">
    <citation type="submission" date="2021-02" db="EMBL/GenBank/DDBJ databases">
        <title>Genome sequence of Rhodospirillales sp. strain TMPK1 isolated from soil.</title>
        <authorList>
            <person name="Nakai R."/>
            <person name="Kusada H."/>
            <person name="Tamaki H."/>
        </authorList>
    </citation>
    <scope>NUCLEOTIDE SEQUENCE</scope>
    <source>
        <strain evidence="6">TMPK1</strain>
    </source>
</reference>
<feature type="domain" description="CusB-like beta-barrel" evidence="5">
    <location>
        <begin position="270"/>
        <end position="312"/>
    </location>
</feature>
<dbReference type="SUPFAM" id="SSF111369">
    <property type="entry name" value="HlyD-like secretion proteins"/>
    <property type="match status" value="2"/>
</dbReference>
<accession>A0A8S8XEY2</accession>
<organism evidence="6 7">
    <name type="scientific">Roseiterribacter gracilis</name>
    <dbReference type="NCBI Taxonomy" id="2812848"/>
    <lineage>
        <taxon>Bacteria</taxon>
        <taxon>Pseudomonadati</taxon>
        <taxon>Pseudomonadota</taxon>
        <taxon>Alphaproteobacteria</taxon>
        <taxon>Rhodospirillales</taxon>
        <taxon>Roseiterribacteraceae</taxon>
        <taxon>Roseiterribacter</taxon>
    </lineage>
</organism>
<dbReference type="Gene3D" id="1.10.287.470">
    <property type="entry name" value="Helix hairpin bin"/>
    <property type="match status" value="1"/>
</dbReference>
<proteinExistence type="predicted"/>
<evidence type="ECO:0000259" key="4">
    <source>
        <dbReference type="Pfam" id="PF25917"/>
    </source>
</evidence>
<protein>
    <submittedName>
        <fullName evidence="6">Multidrug resistance protein</fullName>
    </submittedName>
</protein>
<sequence length="365" mass="39237">MADAQSQAPVAPAPAPPPPPSTWKRLAVPLSALALVLLLVVLASARWVRWQGASSTQVTDDAVVKSDTTRLSARVAGNINRIPVQDYQTVKAGELLLEIDSAEYEAALAQADASVAGAVATIENLDNQKALQRAVVAQAEAQRAAAHASEVQTRQELERQNSLIAGGLAGTRQKVELAVAQHEKSLADVAAIERTIEAQRRQLDVLNGQEAQLTTQLRAAQALRVNAELRLRYTRVTAPFDGVVGERQVHEGDYVNVGTNLVSVVPLPNVFVTANYKETQLTRVQPGQKVDIRVDTFPGEVLQGHVARLSPASGSTFALLPPDNATGNFTKVVQRIPVRIEFEPGQKLVAQLRPGMSVVTRIHVD</sequence>
<keyword evidence="3" id="KW-0472">Membrane</keyword>
<gene>
    <name evidence="6" type="ORF">TMPK1_22140</name>
</gene>
<evidence type="ECO:0000256" key="2">
    <source>
        <dbReference type="SAM" id="MobiDB-lite"/>
    </source>
</evidence>
<feature type="compositionally biased region" description="Pro residues" evidence="2">
    <location>
        <begin position="11"/>
        <end position="20"/>
    </location>
</feature>
<dbReference type="Proteomes" id="UP000681075">
    <property type="component" value="Unassembled WGS sequence"/>
</dbReference>
<feature type="domain" description="Multidrug resistance protein MdtA-like barrel-sandwich hybrid" evidence="4">
    <location>
        <begin position="70"/>
        <end position="265"/>
    </location>
</feature>
<keyword evidence="3" id="KW-1133">Transmembrane helix</keyword>
<dbReference type="InterPro" id="IPR058625">
    <property type="entry name" value="MdtA-like_BSH"/>
</dbReference>